<sequence length="291" mass="32541">MDSLSKKYDRLKVIPGKLRISPSLPPPEQTPSLSLSKKRKALELEHEVSIAGLECNRSLPEGIPFVNNKIIKTPKHGIFFIDALDEQAFQRATRALYFKLSASLTCFLDLVKVPPKLGDPESFLIPCTFSKTFSCNALTDLGVSINIISYSLYAKLSLETLKPTKMSLKLANRSFQYPIGIAKNMLVEVGKLTLPVDFVILKMEEDNKVPLILGRNFLHTTDAKIRIKQKQLNLGVGSECIVFSINYAMKHSYSNDVINEILEEDFDALLDEGSKVLYSIEGTPLEDKIFA</sequence>
<organism evidence="1">
    <name type="scientific">Tanacetum cinerariifolium</name>
    <name type="common">Dalmatian daisy</name>
    <name type="synonym">Chrysanthemum cinerariifolium</name>
    <dbReference type="NCBI Taxonomy" id="118510"/>
    <lineage>
        <taxon>Eukaryota</taxon>
        <taxon>Viridiplantae</taxon>
        <taxon>Streptophyta</taxon>
        <taxon>Embryophyta</taxon>
        <taxon>Tracheophyta</taxon>
        <taxon>Spermatophyta</taxon>
        <taxon>Magnoliopsida</taxon>
        <taxon>eudicotyledons</taxon>
        <taxon>Gunneridae</taxon>
        <taxon>Pentapetalae</taxon>
        <taxon>asterids</taxon>
        <taxon>campanulids</taxon>
        <taxon>Asterales</taxon>
        <taxon>Asteraceae</taxon>
        <taxon>Asteroideae</taxon>
        <taxon>Anthemideae</taxon>
        <taxon>Anthemidinae</taxon>
        <taxon>Tanacetum</taxon>
    </lineage>
</organism>
<comment type="caution">
    <text evidence="1">The sequence shown here is derived from an EMBL/GenBank/DDBJ whole genome shotgun (WGS) entry which is preliminary data.</text>
</comment>
<dbReference type="PANTHER" id="PTHR33067">
    <property type="entry name" value="RNA-DIRECTED DNA POLYMERASE-RELATED"/>
    <property type="match status" value="1"/>
</dbReference>
<dbReference type="CDD" id="cd00303">
    <property type="entry name" value="retropepsin_like"/>
    <property type="match status" value="1"/>
</dbReference>
<dbReference type="Pfam" id="PF13650">
    <property type="entry name" value="Asp_protease_2"/>
    <property type="match status" value="1"/>
</dbReference>
<dbReference type="EMBL" id="BKCJ010001700">
    <property type="protein sequence ID" value="GEU43363.1"/>
    <property type="molecule type" value="Genomic_DNA"/>
</dbReference>
<name>A0A6L2K236_TANCI</name>
<protein>
    <submittedName>
        <fullName evidence="1">Reverse transcriptase domain-containing protein</fullName>
    </submittedName>
</protein>
<dbReference type="GO" id="GO:0003964">
    <property type="term" value="F:RNA-directed DNA polymerase activity"/>
    <property type="evidence" value="ECO:0007669"/>
    <property type="project" value="UniProtKB-KW"/>
</dbReference>
<dbReference type="AlphaFoldDB" id="A0A6L2K236"/>
<evidence type="ECO:0000313" key="1">
    <source>
        <dbReference type="EMBL" id="GEU43363.1"/>
    </source>
</evidence>
<dbReference type="Gene3D" id="2.40.70.10">
    <property type="entry name" value="Acid Proteases"/>
    <property type="match status" value="1"/>
</dbReference>
<keyword evidence="1" id="KW-0695">RNA-directed DNA polymerase</keyword>
<gene>
    <name evidence="1" type="ORF">Tci_015341</name>
</gene>
<dbReference type="PANTHER" id="PTHR33067:SF35">
    <property type="entry name" value="ASPARTIC PEPTIDASE DDI1-TYPE DOMAIN-CONTAINING PROTEIN"/>
    <property type="match status" value="1"/>
</dbReference>
<keyword evidence="1" id="KW-0808">Transferase</keyword>
<reference evidence="1" key="1">
    <citation type="journal article" date="2019" name="Sci. Rep.">
        <title>Draft genome of Tanacetum cinerariifolium, the natural source of mosquito coil.</title>
        <authorList>
            <person name="Yamashiro T."/>
            <person name="Shiraishi A."/>
            <person name="Satake H."/>
            <person name="Nakayama K."/>
        </authorList>
    </citation>
    <scope>NUCLEOTIDE SEQUENCE</scope>
</reference>
<dbReference type="InterPro" id="IPR021109">
    <property type="entry name" value="Peptidase_aspartic_dom_sf"/>
</dbReference>
<accession>A0A6L2K236</accession>
<keyword evidence="1" id="KW-0548">Nucleotidyltransferase</keyword>
<proteinExistence type="predicted"/>